<sequence length="147" mass="17156">MSNIYEFKKEYLNECAELFVKTFSQEPWNEPWNFESAKKRLNDVVLTPGFRGAVLRNDEKIEGVILGNLEQWYDGEHFCVKEFFVDSSSQGKGTGKKLLNALENILMEKEVGVVHFWTMKGSTAEAFYNKRGYEIPKELIMMRKKLK</sequence>
<dbReference type="GO" id="GO:0016747">
    <property type="term" value="F:acyltransferase activity, transferring groups other than amino-acyl groups"/>
    <property type="evidence" value="ECO:0007669"/>
    <property type="project" value="InterPro"/>
</dbReference>
<dbReference type="Gene3D" id="3.40.630.30">
    <property type="match status" value="1"/>
</dbReference>
<dbReference type="SUPFAM" id="SSF55729">
    <property type="entry name" value="Acyl-CoA N-acyltransferases (Nat)"/>
    <property type="match status" value="1"/>
</dbReference>
<dbReference type="RefSeq" id="WP_061426899.1">
    <property type="nucleotide sequence ID" value="NZ_CABPRL010000001.1"/>
</dbReference>
<dbReference type="EMBL" id="KP739975">
    <property type="protein sequence ID" value="AKF16622.1"/>
    <property type="molecule type" value="Genomic_DNA"/>
</dbReference>
<organism evidence="2">
    <name type="scientific">Clostridium perfringens</name>
    <dbReference type="NCBI Taxonomy" id="1502"/>
    <lineage>
        <taxon>Bacteria</taxon>
        <taxon>Bacillati</taxon>
        <taxon>Bacillota</taxon>
        <taxon>Clostridia</taxon>
        <taxon>Eubacteriales</taxon>
        <taxon>Clostridiaceae</taxon>
        <taxon>Clostridium</taxon>
    </lineage>
</organism>
<protein>
    <submittedName>
        <fullName evidence="2">Acetyltransferase, GNAT family</fullName>
    </submittedName>
    <submittedName>
        <fullName evidence="3">GNAT family acetyltransferase</fullName>
    </submittedName>
</protein>
<evidence type="ECO:0000259" key="1">
    <source>
        <dbReference type="PROSITE" id="PS51186"/>
    </source>
</evidence>
<accession>A0A0N7BVI0</accession>
<dbReference type="CDD" id="cd04301">
    <property type="entry name" value="NAT_SF"/>
    <property type="match status" value="1"/>
</dbReference>
<evidence type="ECO:0000313" key="3">
    <source>
        <dbReference type="EMBL" id="AMN35098.1"/>
    </source>
</evidence>
<evidence type="ECO:0000313" key="2">
    <source>
        <dbReference type="EMBL" id="AKF16622.1"/>
    </source>
</evidence>
<dbReference type="EMBL" id="CP010994">
    <property type="protein sequence ID" value="AMN35098.1"/>
    <property type="molecule type" value="Genomic_DNA"/>
</dbReference>
<dbReference type="InterPro" id="IPR016181">
    <property type="entry name" value="Acyl_CoA_acyltransferase"/>
</dbReference>
<evidence type="ECO:0000313" key="4">
    <source>
        <dbReference type="Proteomes" id="UP000070260"/>
    </source>
</evidence>
<gene>
    <name evidence="3" type="ORF">JFP838_04800</name>
</gene>
<dbReference type="AlphaFoldDB" id="A0A0N7BVI0"/>
<feature type="domain" description="N-acetyltransferase" evidence="1">
    <location>
        <begin position="2"/>
        <end position="147"/>
    </location>
</feature>
<reference evidence="2" key="1">
    <citation type="journal article" date="2015" name="PLoS ONE">
        <title>A Novel Pore-Forming Toxin in Type A Clostridium perfringens Is Associated with Both Fatal Canine Hemorrhagic Gastroenteritis and Fatal Foal Necrotizing Enterocolitis.</title>
        <authorList>
            <person name="Gohari I.M."/>
            <person name="Parreira V.R."/>
            <person name="Nowell V.J."/>
            <person name="Nicholson V.M."/>
            <person name="Oliphant K."/>
            <person name="Prescott J.F."/>
        </authorList>
    </citation>
    <scope>NUCLEOTIDE SEQUENCE</scope>
    <source>
        <strain evidence="2">JP718</strain>
        <plasmid evidence="2">pCP718netF</plasmid>
    </source>
</reference>
<dbReference type="Proteomes" id="UP000070260">
    <property type="component" value="Chromosome"/>
</dbReference>
<dbReference type="Pfam" id="PF00583">
    <property type="entry name" value="Acetyltransf_1"/>
    <property type="match status" value="1"/>
</dbReference>
<name>A0A0N7BVI0_CLOPF</name>
<proteinExistence type="predicted"/>
<dbReference type="PROSITE" id="PS51186">
    <property type="entry name" value="GNAT"/>
    <property type="match status" value="1"/>
</dbReference>
<dbReference type="PATRIC" id="fig|1502.177.peg.958"/>
<dbReference type="OrthoDB" id="9775804at2"/>
<dbReference type="InterPro" id="IPR000182">
    <property type="entry name" value="GNAT_dom"/>
</dbReference>
<reference evidence="3 4" key="2">
    <citation type="journal article" date="2016" name="PLoS ONE">
        <title>Plasmid Characterization and Chromosome Analysis of Two netF+ Clostridium perfringens Isolates Associated with Foal and Canine Necrotizing Enteritis.</title>
        <authorList>
            <person name="Mehdizadeh Gohari I."/>
            <person name="Kropinski A.M."/>
            <person name="Weese S.J."/>
            <person name="Parreira V.R."/>
            <person name="Whitehead A.E."/>
            <person name="Boerlin P."/>
            <person name="Prescott J.F."/>
        </authorList>
    </citation>
    <scope>NUCLEOTIDE SEQUENCE [LARGE SCALE GENOMIC DNA]</scope>
    <source>
        <strain evidence="3 4">JP838</strain>
    </source>
</reference>
<geneLocation type="plasmid" evidence="2">
    <name>pCP718netF</name>
</geneLocation>
<keyword evidence="2" id="KW-0808">Transferase</keyword>
<keyword evidence="2" id="KW-0614">Plasmid</keyword>